<feature type="compositionally biased region" description="Pro residues" evidence="2">
    <location>
        <begin position="163"/>
        <end position="173"/>
    </location>
</feature>
<organism evidence="5">
    <name type="scientific">Haptolina brevifila</name>
    <dbReference type="NCBI Taxonomy" id="156173"/>
    <lineage>
        <taxon>Eukaryota</taxon>
        <taxon>Haptista</taxon>
        <taxon>Haptophyta</taxon>
        <taxon>Prymnesiophyceae</taxon>
        <taxon>Prymnesiales</taxon>
        <taxon>Prymnesiaceae</taxon>
        <taxon>Haptolina</taxon>
    </lineage>
</organism>
<sequence>MHRGTTRTSATRYAYRTDLVLSGHVHAYERTKAVFDGCLDDCGITYLNLGDGGNREGAYVPWLMPQPAWSAFREGTFGTGLLTIVNATHAFYNWTRVACHTNQANAVGHMDFNATACITRTRWGDDNSAFASEPVDALWIVRTAGRPNTPSCAPATSRQCSPTPVPPPPPPRPSSSEQGDRGDDTGRSDTMILFFGAYAGGLATSLLLWWSARWFARQRKTSQASSTVQPAPETQMADYNLRKTEKL</sequence>
<proteinExistence type="predicted"/>
<accession>A0A7S2GGI2</accession>
<dbReference type="PANTHER" id="PTHR22953:SF153">
    <property type="entry name" value="PURPLE ACID PHOSPHATASE"/>
    <property type="match status" value="1"/>
</dbReference>
<keyword evidence="1" id="KW-0732">Signal</keyword>
<dbReference type="Pfam" id="PF14008">
    <property type="entry name" value="Metallophos_C"/>
    <property type="match status" value="1"/>
</dbReference>
<evidence type="ECO:0000313" key="5">
    <source>
        <dbReference type="EMBL" id="CAD9452388.1"/>
    </source>
</evidence>
<feature type="region of interest" description="Disordered" evidence="2">
    <location>
        <begin position="222"/>
        <end position="247"/>
    </location>
</feature>
<evidence type="ECO:0000256" key="1">
    <source>
        <dbReference type="ARBA" id="ARBA00022729"/>
    </source>
</evidence>
<dbReference type="PANTHER" id="PTHR22953">
    <property type="entry name" value="ACID PHOSPHATASE RELATED"/>
    <property type="match status" value="1"/>
</dbReference>
<keyword evidence="3" id="KW-0812">Transmembrane</keyword>
<dbReference type="AlphaFoldDB" id="A0A7S2GGI2"/>
<evidence type="ECO:0000259" key="4">
    <source>
        <dbReference type="Pfam" id="PF14008"/>
    </source>
</evidence>
<keyword evidence="3" id="KW-0472">Membrane</keyword>
<dbReference type="InterPro" id="IPR039331">
    <property type="entry name" value="PAPs-like"/>
</dbReference>
<feature type="compositionally biased region" description="Polar residues" evidence="2">
    <location>
        <begin position="149"/>
        <end position="160"/>
    </location>
</feature>
<dbReference type="Gene3D" id="3.60.21.10">
    <property type="match status" value="1"/>
</dbReference>
<protein>
    <recommendedName>
        <fullName evidence="4">Purple acid phosphatase C-terminal domain-containing protein</fullName>
    </recommendedName>
</protein>
<feature type="transmembrane region" description="Helical" evidence="3">
    <location>
        <begin position="191"/>
        <end position="210"/>
    </location>
</feature>
<dbReference type="InterPro" id="IPR025733">
    <property type="entry name" value="PAPs_C"/>
</dbReference>
<dbReference type="SUPFAM" id="SSF56300">
    <property type="entry name" value="Metallo-dependent phosphatases"/>
    <property type="match status" value="1"/>
</dbReference>
<feature type="region of interest" description="Disordered" evidence="2">
    <location>
        <begin position="149"/>
        <end position="186"/>
    </location>
</feature>
<dbReference type="GO" id="GO:0003993">
    <property type="term" value="F:acid phosphatase activity"/>
    <property type="evidence" value="ECO:0007669"/>
    <property type="project" value="InterPro"/>
</dbReference>
<name>A0A7S2GGI2_9EUKA</name>
<reference evidence="5" key="1">
    <citation type="submission" date="2021-01" db="EMBL/GenBank/DDBJ databases">
        <authorList>
            <person name="Corre E."/>
            <person name="Pelletier E."/>
            <person name="Niang G."/>
            <person name="Scheremetjew M."/>
            <person name="Finn R."/>
            <person name="Kale V."/>
            <person name="Holt S."/>
            <person name="Cochrane G."/>
            <person name="Meng A."/>
            <person name="Brown T."/>
            <person name="Cohen L."/>
        </authorList>
    </citation>
    <scope>NUCLEOTIDE SEQUENCE</scope>
    <source>
        <strain evidence="5">UTEX LB 985</strain>
    </source>
</reference>
<dbReference type="InterPro" id="IPR029052">
    <property type="entry name" value="Metallo-depent_PP-like"/>
</dbReference>
<dbReference type="EMBL" id="HBGU01030383">
    <property type="protein sequence ID" value="CAD9452388.1"/>
    <property type="molecule type" value="Transcribed_RNA"/>
</dbReference>
<feature type="domain" description="Purple acid phosphatase C-terminal" evidence="4">
    <location>
        <begin position="44"/>
        <end position="98"/>
    </location>
</feature>
<gene>
    <name evidence="5" type="ORF">CBRE1094_LOCUS16607</name>
</gene>
<evidence type="ECO:0000256" key="3">
    <source>
        <dbReference type="SAM" id="Phobius"/>
    </source>
</evidence>
<evidence type="ECO:0000256" key="2">
    <source>
        <dbReference type="SAM" id="MobiDB-lite"/>
    </source>
</evidence>
<keyword evidence="3" id="KW-1133">Transmembrane helix</keyword>